<dbReference type="SUPFAM" id="SSF52540">
    <property type="entry name" value="P-loop containing nucleoside triphosphate hydrolases"/>
    <property type="match status" value="1"/>
</dbReference>
<reference evidence="2 3" key="1">
    <citation type="submission" date="2017-04" db="EMBL/GenBank/DDBJ databases">
        <authorList>
            <person name="Afonso C.L."/>
            <person name="Miller P.J."/>
            <person name="Scott M.A."/>
            <person name="Spackman E."/>
            <person name="Goraichik I."/>
            <person name="Dimitrov K.M."/>
            <person name="Suarez D.L."/>
            <person name="Swayne D.E."/>
        </authorList>
    </citation>
    <scope>NUCLEOTIDE SEQUENCE [LARGE SCALE GENOMIC DNA]</scope>
    <source>
        <strain evidence="2 3">11</strain>
    </source>
</reference>
<proteinExistence type="predicted"/>
<gene>
    <name evidence="2" type="ORF">SAMN06295960_1390</name>
</gene>
<sequence length="646" mass="74162">MGVAAHGMNVALIVATLLMVIGIVIIRFKQRDVHQRPPAPKIWTWLQLELMVKEALQQLTSDPLLDHYGNEESFRREYSRRAQLRNALRSCASGDTAQKKYIISIIKELLQSQVQWSNEQWNALIAFDQPNLLTARDQFDILLYQNAKQHGYDAMHRLMQNYHWDELRQRGGDNGDEYHYYEIDEQDIKHAYRTEQLHCTPEDRIAIVAQRIYQSYKGLSVIDALRDMKIDGISGGVSGTGAYGSISTILSTRLDWNQGLEYREDTQACNSVWLFYQGKSIRLSFLGFGSESELKRVCHNIYKHGAPGPLTEADGYRVNDMKDGSRVVVLRPPFAESWSFFVRKFNRDKPSLELLLMDQHADLAITLLRFLMKGARITAITGAQGSGKTTLLMAMIQSIYGFYPIRVQEQAFELHLRDMYPERNILTLRETDMIAGQDGLDVQKKTDGAVHILGEVASDPVAAWMIQMSQVASLFTVFTHHAKTFPDLILSLRNSLLKTGMFQNEKVAEQQVAAVIHYNIHLTRDAQGKRYIERITECIPRYGKKQDQVERRDADERSADESGAWAPYIQAASAYYIEQQQSHAFEYRNIIEYKDGRYMWVNELSDHQVNRMKEEMTAQDAFQFDQWLTARRGEHVHANAISAACD</sequence>
<keyword evidence="1" id="KW-0812">Transmembrane</keyword>
<organism evidence="2 3">
    <name type="scientific">Paenibacillus aquistagni</name>
    <dbReference type="NCBI Taxonomy" id="1852522"/>
    <lineage>
        <taxon>Bacteria</taxon>
        <taxon>Bacillati</taxon>
        <taxon>Bacillota</taxon>
        <taxon>Bacilli</taxon>
        <taxon>Bacillales</taxon>
        <taxon>Paenibacillaceae</taxon>
        <taxon>Paenibacillus</taxon>
    </lineage>
</organism>
<feature type="transmembrane region" description="Helical" evidence="1">
    <location>
        <begin position="6"/>
        <end position="26"/>
    </location>
</feature>
<protein>
    <submittedName>
        <fullName evidence="2">Pilus assembly protein CpaF</fullName>
    </submittedName>
</protein>
<evidence type="ECO:0000313" key="2">
    <source>
        <dbReference type="EMBL" id="SMG24608.1"/>
    </source>
</evidence>
<dbReference type="Proteomes" id="UP000193834">
    <property type="component" value="Unassembled WGS sequence"/>
</dbReference>
<name>A0A1X7JAW0_9BACL</name>
<evidence type="ECO:0000313" key="3">
    <source>
        <dbReference type="Proteomes" id="UP000193834"/>
    </source>
</evidence>
<keyword evidence="3" id="KW-1185">Reference proteome</keyword>
<keyword evidence="1" id="KW-1133">Transmembrane helix</keyword>
<dbReference type="InterPro" id="IPR027417">
    <property type="entry name" value="P-loop_NTPase"/>
</dbReference>
<dbReference type="STRING" id="1852522.SAMN06295960_1390"/>
<dbReference type="AlphaFoldDB" id="A0A1X7JAW0"/>
<evidence type="ECO:0000256" key="1">
    <source>
        <dbReference type="SAM" id="Phobius"/>
    </source>
</evidence>
<dbReference type="RefSeq" id="WP_244903306.1">
    <property type="nucleotide sequence ID" value="NZ_FXAZ01000001.1"/>
</dbReference>
<dbReference type="EMBL" id="FXAZ01000001">
    <property type="protein sequence ID" value="SMG24608.1"/>
    <property type="molecule type" value="Genomic_DNA"/>
</dbReference>
<accession>A0A1X7JAW0</accession>
<keyword evidence="1" id="KW-0472">Membrane</keyword>
<dbReference type="Gene3D" id="3.40.50.300">
    <property type="entry name" value="P-loop containing nucleotide triphosphate hydrolases"/>
    <property type="match status" value="1"/>
</dbReference>